<keyword evidence="1" id="KW-0732">Signal</keyword>
<organism evidence="2 3">
    <name type="scientific">Chelonobacter oris</name>
    <dbReference type="NCBI Taxonomy" id="505317"/>
    <lineage>
        <taxon>Bacteria</taxon>
        <taxon>Pseudomonadati</taxon>
        <taxon>Pseudomonadota</taxon>
        <taxon>Gammaproteobacteria</taxon>
        <taxon>Pasteurellales</taxon>
        <taxon>Pasteurellaceae</taxon>
        <taxon>Chelonobacter</taxon>
    </lineage>
</organism>
<protein>
    <submittedName>
        <fullName evidence="2">Uncharacterized protein</fullName>
    </submittedName>
</protein>
<dbReference type="RefSeq" id="WP_034616530.1">
    <property type="nucleotide sequence ID" value="NZ_JSUM01000014.1"/>
</dbReference>
<sequence>MTLPKSFLAVIAKSLALLSIGGQLYAAEQQTTSNGNTVTANEPTIESAPTATAQDSEYASQANVEIILFQRLFENDGLNQKFPELTSTIPVANAVVPAENQIYAHILSANEMQLNDIYTKFQQHDAYIPFYHQAWVQPLTSQPLAVPVRIQSDASSIPTIDGRLLIWQDNNIELNFNLAFSYHSVQKSSDFPDNLNQDIATVPDIDATDAADPALTDNNAIAMTTHTIQYQSQSSYVDNQMMYFDHPLFGILVLINSADGKPLKGVSNSNNMLQ</sequence>
<feature type="signal peptide" evidence="1">
    <location>
        <begin position="1"/>
        <end position="26"/>
    </location>
</feature>
<dbReference type="Pfam" id="PF10972">
    <property type="entry name" value="CsiV"/>
    <property type="match status" value="1"/>
</dbReference>
<dbReference type="Proteomes" id="UP000030380">
    <property type="component" value="Unassembled WGS sequence"/>
</dbReference>
<proteinExistence type="predicted"/>
<gene>
    <name evidence="2" type="ORF">OA57_08815</name>
</gene>
<evidence type="ECO:0000313" key="2">
    <source>
        <dbReference type="EMBL" id="KGQ69738.1"/>
    </source>
</evidence>
<name>A0A0A3AK36_9PAST</name>
<feature type="chain" id="PRO_5002009116" evidence="1">
    <location>
        <begin position="27"/>
        <end position="274"/>
    </location>
</feature>
<evidence type="ECO:0000256" key="1">
    <source>
        <dbReference type="SAM" id="SignalP"/>
    </source>
</evidence>
<reference evidence="2 3" key="1">
    <citation type="submission" date="2014-11" db="EMBL/GenBank/DDBJ databases">
        <title>Draft genome sequence of Chelonobacter oris 1662T, associated with respiratory disease in Hermann's Tortoises.</title>
        <authorList>
            <person name="Kudirkiene E."/>
            <person name="Hansen M.J."/>
            <person name="Bojesen A.M."/>
        </authorList>
    </citation>
    <scope>NUCLEOTIDE SEQUENCE [LARGE SCALE GENOMIC DNA]</scope>
    <source>
        <strain evidence="2 3">1662</strain>
    </source>
</reference>
<comment type="caution">
    <text evidence="2">The sequence shown here is derived from an EMBL/GenBank/DDBJ whole genome shotgun (WGS) entry which is preliminary data.</text>
</comment>
<dbReference type="InterPro" id="IPR021241">
    <property type="entry name" value="CsiV"/>
</dbReference>
<dbReference type="AlphaFoldDB" id="A0A0A3AK36"/>
<accession>A0A0A3AK36</accession>
<dbReference type="OrthoDB" id="5566524at2"/>
<keyword evidence="3" id="KW-1185">Reference proteome</keyword>
<dbReference type="EMBL" id="JSUM01000014">
    <property type="protein sequence ID" value="KGQ69738.1"/>
    <property type="molecule type" value="Genomic_DNA"/>
</dbReference>
<evidence type="ECO:0000313" key="3">
    <source>
        <dbReference type="Proteomes" id="UP000030380"/>
    </source>
</evidence>